<evidence type="ECO:0000259" key="3">
    <source>
        <dbReference type="Pfam" id="PF07167"/>
    </source>
</evidence>
<evidence type="ECO:0000313" key="5">
    <source>
        <dbReference type="EMBL" id="MQT47892.1"/>
    </source>
</evidence>
<evidence type="ECO:0000256" key="2">
    <source>
        <dbReference type="ARBA" id="ARBA00023315"/>
    </source>
</evidence>
<evidence type="ECO:0000313" key="6">
    <source>
        <dbReference type="EMBL" id="MQT88739.1"/>
    </source>
</evidence>
<dbReference type="InterPro" id="IPR029058">
    <property type="entry name" value="AB_hydrolase_fold"/>
</dbReference>
<dbReference type="Proteomes" id="UP000441404">
    <property type="component" value="Unassembled WGS sequence"/>
</dbReference>
<feature type="domain" description="Poly-beta-hydroxybutyrate polymerase N-terminal" evidence="4">
    <location>
        <begin position="10"/>
        <end position="49"/>
    </location>
</feature>
<dbReference type="EMBL" id="WIWJ01000023">
    <property type="protein sequence ID" value="MQT47892.1"/>
    <property type="molecule type" value="Genomic_DNA"/>
</dbReference>
<dbReference type="SUPFAM" id="SSF53474">
    <property type="entry name" value="alpha/beta-Hydrolases"/>
    <property type="match status" value="1"/>
</dbReference>
<dbReference type="Pfam" id="PF12551">
    <property type="entry name" value="PHBC_N"/>
    <property type="match status" value="1"/>
</dbReference>
<evidence type="ECO:0000313" key="9">
    <source>
        <dbReference type="Proteomes" id="UP000478064"/>
    </source>
</evidence>
<dbReference type="Gene3D" id="3.40.50.1820">
    <property type="entry name" value="alpha/beta hydrolase"/>
    <property type="match status" value="1"/>
</dbReference>
<protein>
    <submittedName>
        <fullName evidence="7">Alpha/beta fold hydrolase</fullName>
    </submittedName>
</protein>
<name>A0A6L5HU07_9PSED</name>
<evidence type="ECO:0000256" key="1">
    <source>
        <dbReference type="ARBA" id="ARBA00022679"/>
    </source>
</evidence>
<dbReference type="EMBL" id="WIVU01000020">
    <property type="protein sequence ID" value="MQU06447.1"/>
    <property type="molecule type" value="Genomic_DNA"/>
</dbReference>
<dbReference type="GO" id="GO:0016787">
    <property type="term" value="F:hydrolase activity"/>
    <property type="evidence" value="ECO:0007669"/>
    <property type="project" value="UniProtKB-KW"/>
</dbReference>
<accession>A0A6L5HU07</accession>
<evidence type="ECO:0000259" key="4">
    <source>
        <dbReference type="Pfam" id="PF12551"/>
    </source>
</evidence>
<keyword evidence="2" id="KW-0012">Acyltransferase</keyword>
<dbReference type="Proteomes" id="UP000478064">
    <property type="component" value="Unassembled WGS sequence"/>
</dbReference>
<sequence length="581" mass="64747">MTESDKRSVDGLDQQAQAAWATMCSSLSPESVLIPWLDWASHLVKSPGKCAELSNLALALTENLQEYLRDSQSRLAGQDDKAEAARPIEDRRFNDPAWDQWPYNLLHQSFLAQQHWWEQATQDVWGVDQHHQDVVAFKAQQWLEIFSPGNWLISNPVVLQKTLDESGANLQRGLTHFLEDSVRQLNGQPPVGAEAYVVGETVAVTPGKVVLRNRLIELIQYTPTTDKVHPEPILFVPPWIMKYYVLDLSPHNSLIKYMLDQGFTVFCISWKNPGVEERELGMDDYLELGFHAALDAVKAIAPNSKVHTTGYCIGGTLLSIAAAAMARDGRSEELASMSLLAAQTDFSEPGELKVFIDESQFALLEAQMAQVGYLRGDQMSGAFQMLRSYDLLWSQLVNLYLLGERQPMIDLMAWNADATRMPARMHSEYLRRLYLNNDLSEGRYPVNGRPVSLSGLTLPVFGVGTVTDHVCPWPSVYKLHKLAPAEITFVLTSGGHNGGIVNEPGRPRRHYQVLTRPQGGEHLTTDDWAATAPLHQGSWWPEWVGWLQARSGVAIAPPGIGAAEQGYAVLADAPGDYVKER</sequence>
<evidence type="ECO:0000313" key="7">
    <source>
        <dbReference type="EMBL" id="MQU06447.1"/>
    </source>
</evidence>
<dbReference type="InterPro" id="IPR022211">
    <property type="entry name" value="PHBC_N"/>
</dbReference>
<evidence type="ECO:0000313" key="10">
    <source>
        <dbReference type="Proteomes" id="UP000489190"/>
    </source>
</evidence>
<keyword evidence="7" id="KW-0378">Hydrolase</keyword>
<dbReference type="InterPro" id="IPR051321">
    <property type="entry name" value="PHA/PHB_synthase"/>
</dbReference>
<dbReference type="Proteomes" id="UP000489190">
    <property type="component" value="Unassembled WGS sequence"/>
</dbReference>
<dbReference type="GO" id="GO:0016746">
    <property type="term" value="F:acyltransferase activity"/>
    <property type="evidence" value="ECO:0007669"/>
    <property type="project" value="UniProtKB-KW"/>
</dbReference>
<evidence type="ECO:0000313" key="8">
    <source>
        <dbReference type="Proteomes" id="UP000441404"/>
    </source>
</evidence>
<dbReference type="PANTHER" id="PTHR36837">
    <property type="entry name" value="POLY(3-HYDROXYALKANOATE) POLYMERASE SUBUNIT PHAC"/>
    <property type="match status" value="1"/>
</dbReference>
<organism evidence="7 9">
    <name type="scientific">Pseudomonas helleri</name>
    <dbReference type="NCBI Taxonomy" id="1608996"/>
    <lineage>
        <taxon>Bacteria</taxon>
        <taxon>Pseudomonadati</taxon>
        <taxon>Pseudomonadota</taxon>
        <taxon>Gammaproteobacteria</taxon>
        <taxon>Pseudomonadales</taxon>
        <taxon>Pseudomonadaceae</taxon>
        <taxon>Pseudomonas</taxon>
    </lineage>
</organism>
<feature type="domain" description="Poly-beta-hydroxybutyrate polymerase N-terminal" evidence="3">
    <location>
        <begin position="89"/>
        <end position="258"/>
    </location>
</feature>
<dbReference type="EMBL" id="WIWI01000013">
    <property type="protein sequence ID" value="MQT88739.1"/>
    <property type="molecule type" value="Genomic_DNA"/>
</dbReference>
<proteinExistence type="predicted"/>
<gene>
    <name evidence="7" type="ORF">GHO27_12170</name>
    <name evidence="6" type="ORF">GHO39_06220</name>
    <name evidence="5" type="ORF">GHO40_14345</name>
</gene>
<dbReference type="AlphaFoldDB" id="A0A6L5HU07"/>
<dbReference type="Pfam" id="PF07167">
    <property type="entry name" value="PhaC_N"/>
    <property type="match status" value="1"/>
</dbReference>
<dbReference type="PANTHER" id="PTHR36837:SF5">
    <property type="entry name" value="POLY-3-HYDROXYBUTYRATE SYNTHASE"/>
    <property type="match status" value="1"/>
</dbReference>
<keyword evidence="1" id="KW-0808">Transferase</keyword>
<reference evidence="8 9" key="1">
    <citation type="submission" date="2019-10" db="EMBL/GenBank/DDBJ databases">
        <title>Evaluation of single-gene subtyping targets for Pseudomonas.</title>
        <authorList>
            <person name="Reichler S.J."/>
            <person name="Orsi R.H."/>
            <person name="Wiedmann M."/>
            <person name="Martin N.H."/>
            <person name="Murphy S.I."/>
        </authorList>
    </citation>
    <scope>NUCLEOTIDE SEQUENCE [LARGE SCALE GENOMIC DNA]</scope>
    <source>
        <strain evidence="7 9">FSL R10-1637</strain>
        <strain evidence="6 10">FSL R10-3254</strain>
        <strain evidence="5 8">FSL R10-3257</strain>
    </source>
</reference>
<dbReference type="GO" id="GO:0042619">
    <property type="term" value="P:poly-hydroxybutyrate biosynthetic process"/>
    <property type="evidence" value="ECO:0007669"/>
    <property type="project" value="InterPro"/>
</dbReference>
<dbReference type="InterPro" id="IPR010941">
    <property type="entry name" value="PhaC_N"/>
</dbReference>
<dbReference type="RefSeq" id="WP_153327283.1">
    <property type="nucleotide sequence ID" value="NZ_WIVU01000020.1"/>
</dbReference>
<comment type="caution">
    <text evidence="7">The sequence shown here is derived from an EMBL/GenBank/DDBJ whole genome shotgun (WGS) entry which is preliminary data.</text>
</comment>